<evidence type="ECO:0008006" key="2">
    <source>
        <dbReference type="Google" id="ProtNLM"/>
    </source>
</evidence>
<protein>
    <recommendedName>
        <fullName evidence="2">Porin</fullName>
    </recommendedName>
</protein>
<accession>A0A3B0WLG5</accession>
<dbReference type="SUPFAM" id="SSF56935">
    <property type="entry name" value="Porins"/>
    <property type="match status" value="1"/>
</dbReference>
<gene>
    <name evidence="1" type="ORF">MNBD_GAMMA06-649</name>
</gene>
<proteinExistence type="predicted"/>
<dbReference type="AlphaFoldDB" id="A0A3B0WLG5"/>
<sequence length="383" mass="42391">MKHHSITKNALFTAIFFAIAQPVLAVTDEEFRELQEQFNILAEQVETNSSQSANSDTTVGGYGELHYNNLSNDNGESTKEMDFHRFVLFFNHQFNDKTRFFSELELEHGTINDTNTGDPDDGSSPGSVAIEQAYVQFDLNDNTKINAGVLLVPVGFINETHEPPTFYGVERNVINKFIIPTTWREGGASLTGNYDTGFSYDFAVHTGLSNGTNIRAGRQKVAEADASNLASTARIKYTGIAGLELGGTLQYQDDMTQNSSDDIGSATMLEGHVRWNFSDVTLTALYTQWNIDVADTASATDKLKNVQNGGYLEASYKLTSKWGIFARQNQWDNGGIGDTSNTQTDFGFNFWPHEDVVIKADYQLQNNVAGNFDGFNLGVGYQF</sequence>
<organism evidence="1">
    <name type="scientific">hydrothermal vent metagenome</name>
    <dbReference type="NCBI Taxonomy" id="652676"/>
    <lineage>
        <taxon>unclassified sequences</taxon>
        <taxon>metagenomes</taxon>
        <taxon>ecological metagenomes</taxon>
    </lineage>
</organism>
<dbReference type="Gene3D" id="2.40.160.10">
    <property type="entry name" value="Porin"/>
    <property type="match status" value="1"/>
</dbReference>
<reference evidence="1" key="1">
    <citation type="submission" date="2018-06" db="EMBL/GenBank/DDBJ databases">
        <authorList>
            <person name="Zhirakovskaya E."/>
        </authorList>
    </citation>
    <scope>NUCLEOTIDE SEQUENCE</scope>
</reference>
<dbReference type="InterPro" id="IPR023614">
    <property type="entry name" value="Porin_dom_sf"/>
</dbReference>
<dbReference type="EMBL" id="UOFD01000010">
    <property type="protein sequence ID" value="VAW50289.1"/>
    <property type="molecule type" value="Genomic_DNA"/>
</dbReference>
<evidence type="ECO:0000313" key="1">
    <source>
        <dbReference type="EMBL" id="VAW50289.1"/>
    </source>
</evidence>
<name>A0A3B0WLG5_9ZZZZ</name>